<dbReference type="Proteomes" id="UP000046395">
    <property type="component" value="Unassembled WGS sequence"/>
</dbReference>
<protein>
    <submittedName>
        <fullName evidence="3">Uncharacterized protein</fullName>
    </submittedName>
</protein>
<evidence type="ECO:0000313" key="3">
    <source>
        <dbReference type="WBParaSite" id="TMUE_1000003477.1"/>
    </source>
</evidence>
<evidence type="ECO:0000313" key="2">
    <source>
        <dbReference type="Proteomes" id="UP000046395"/>
    </source>
</evidence>
<keyword evidence="2" id="KW-1185">Reference proteome</keyword>
<feature type="compositionally biased region" description="Basic and acidic residues" evidence="1">
    <location>
        <begin position="1"/>
        <end position="10"/>
    </location>
</feature>
<proteinExistence type="predicted"/>
<dbReference type="AlphaFoldDB" id="A0A5S6Q941"/>
<sequence length="179" mass="19157">MCRALGDDLARSLPGKKSPTVSSSKASGACNASPAYQAAVVSSGGRAESHREAARRKLGVAGKAGKPGDAASPRPQGVRRTVRSTVAHFDWVPPPPGGPLTQVTRANNPLGGTDPSSRTEIRRQFYLARPKQVLRRRPNVGAGTDGRRPFDFRPRVWTVAQSDRSTRFARQSAVLMSSK</sequence>
<name>A0A5S6Q941_TRIMR</name>
<organism evidence="2 3">
    <name type="scientific">Trichuris muris</name>
    <name type="common">Mouse whipworm</name>
    <dbReference type="NCBI Taxonomy" id="70415"/>
    <lineage>
        <taxon>Eukaryota</taxon>
        <taxon>Metazoa</taxon>
        <taxon>Ecdysozoa</taxon>
        <taxon>Nematoda</taxon>
        <taxon>Enoplea</taxon>
        <taxon>Dorylaimia</taxon>
        <taxon>Trichinellida</taxon>
        <taxon>Trichuridae</taxon>
        <taxon>Trichuris</taxon>
    </lineage>
</organism>
<dbReference type="WBParaSite" id="TMUE_1000003477.1">
    <property type="protein sequence ID" value="TMUE_1000003477.1"/>
    <property type="gene ID" value="WBGene00298726"/>
</dbReference>
<evidence type="ECO:0000256" key="1">
    <source>
        <dbReference type="SAM" id="MobiDB-lite"/>
    </source>
</evidence>
<accession>A0A5S6Q941</accession>
<feature type="region of interest" description="Disordered" evidence="1">
    <location>
        <begin position="1"/>
        <end position="117"/>
    </location>
</feature>
<reference evidence="3" key="1">
    <citation type="submission" date="2019-12" db="UniProtKB">
        <authorList>
            <consortium name="WormBaseParasite"/>
        </authorList>
    </citation>
    <scope>IDENTIFICATION</scope>
</reference>